<dbReference type="SUPFAM" id="SSF53850">
    <property type="entry name" value="Periplasmic binding protein-like II"/>
    <property type="match status" value="2"/>
</dbReference>
<dbReference type="PROSITE" id="PS51408">
    <property type="entry name" value="TRANSFERRIN_LIKE_4"/>
    <property type="match status" value="2"/>
</dbReference>
<dbReference type="HOGENOM" id="CLU_011309_1_0_1"/>
<dbReference type="PANTHER" id="PTHR11485">
    <property type="entry name" value="TRANSFERRIN"/>
    <property type="match status" value="1"/>
</dbReference>
<dbReference type="GO" id="GO:0055037">
    <property type="term" value="C:recycling endosome"/>
    <property type="evidence" value="ECO:0000318"/>
    <property type="project" value="GO_Central"/>
</dbReference>
<dbReference type="Pfam" id="PF00405">
    <property type="entry name" value="Transferrin"/>
    <property type="match status" value="2"/>
</dbReference>
<sequence>MKAALLLWPLLLLSSSGKKVRWCTLSDAEQRKCSELSRALLSASAPSALSAFTDVLHSSSQHSRLYRQDQGSCVFSVVVARKGTLDIKGLKGSRSCHSGARWTSGWSLPLGFLLSQNDLLWDKGRPLSHAVSEYFNASCVPGVGLSSPALCALCQGQRSYLRDRNYFCETSGGEPFFDSEGAFRCLRSGIGEVAFVDHLAVLNATESDLDEYELLCPDGSTAPLMASATCHLGRGPGRALLTRKDFRKVAGRFITLAQQLFGAEGEEKARFELFSSAPFRGKDLLFRDATQRLRLVGGEEEEEDVTQVLGLDYVSLLQGLGHEGPSLSESLVRWCCISDAELHKCEEWALNVHSDPLVCIQADSMSGCIERIKKNEADAVRLDATHSYFADICRLVPVAVEDYGPTFAVALAREKGFGPRGLWGLRGRRSCHGYEFSPAGWVLPSRHIFPDVSGNGTSGPCDLSAAYQDFFWKGCMPGQDGGPLCRVCLGAEAEGAGKGPSHCAANHGERYYGNRGALRCLLGDPDGRHYGDVAFVEHHDLLQNIEHERRHSAGGALGSAPSSFVLLCPDGTQAAILDGAQCNLGRVPPGIIVSRPVASTKIHRFLQKFQDLGTSFQLFQSQNYGGSDLLFKDNTKRLLSAINGNFRAIIGEPFFKMAESIFNCTKAGKNHPYYK</sequence>
<dbReference type="AlphaFoldDB" id="H9GSV0"/>
<dbReference type="Ensembl" id="ENSACAT00000022097.3">
    <property type="protein sequence ID" value="ENSACAP00000019684.3"/>
    <property type="gene ID" value="ENSACAG00000025421.3"/>
</dbReference>
<name>H9GSV0_ANOCA</name>
<reference evidence="3" key="2">
    <citation type="submission" date="2025-08" db="UniProtKB">
        <authorList>
            <consortium name="Ensembl"/>
        </authorList>
    </citation>
    <scope>IDENTIFICATION</scope>
</reference>
<dbReference type="Bgee" id="ENSACAG00000025421">
    <property type="expression patterns" value="Expressed in adrenal gland and 9 other cell types or tissues"/>
</dbReference>
<dbReference type="Proteomes" id="UP000001646">
    <property type="component" value="Unplaced"/>
</dbReference>
<dbReference type="InterPro" id="IPR001156">
    <property type="entry name" value="Transferrin-like_dom"/>
</dbReference>
<evidence type="ECO:0000259" key="2">
    <source>
        <dbReference type="PROSITE" id="PS51408"/>
    </source>
</evidence>
<evidence type="ECO:0000256" key="1">
    <source>
        <dbReference type="SAM" id="SignalP"/>
    </source>
</evidence>
<evidence type="ECO:0000313" key="3">
    <source>
        <dbReference type="Ensembl" id="ENSACAP00000019684.3"/>
    </source>
</evidence>
<feature type="signal peptide" evidence="1">
    <location>
        <begin position="1"/>
        <end position="17"/>
    </location>
</feature>
<dbReference type="GO" id="GO:0006826">
    <property type="term" value="P:iron ion transport"/>
    <property type="evidence" value="ECO:0000318"/>
    <property type="project" value="GO_Central"/>
</dbReference>
<feature type="domain" description="Transferrin-like" evidence="2">
    <location>
        <begin position="1"/>
        <end position="313"/>
    </location>
</feature>
<keyword evidence="4" id="KW-1185">Reference proteome</keyword>
<dbReference type="PANTHER" id="PTHR11485:SF28">
    <property type="entry name" value="OVOTRANSFERRIN"/>
    <property type="match status" value="1"/>
</dbReference>
<evidence type="ECO:0000313" key="4">
    <source>
        <dbReference type="Proteomes" id="UP000001646"/>
    </source>
</evidence>
<keyword evidence="1" id="KW-0732">Signal</keyword>
<dbReference type="GO" id="GO:0005769">
    <property type="term" value="C:early endosome"/>
    <property type="evidence" value="ECO:0000318"/>
    <property type="project" value="GO_Central"/>
</dbReference>
<protein>
    <recommendedName>
        <fullName evidence="2">Transferrin-like domain-containing protein</fullName>
    </recommendedName>
</protein>
<organism evidence="3 4">
    <name type="scientific">Anolis carolinensis</name>
    <name type="common">Green anole</name>
    <name type="synonym">American chameleon</name>
    <dbReference type="NCBI Taxonomy" id="28377"/>
    <lineage>
        <taxon>Eukaryota</taxon>
        <taxon>Metazoa</taxon>
        <taxon>Chordata</taxon>
        <taxon>Craniata</taxon>
        <taxon>Vertebrata</taxon>
        <taxon>Euteleostomi</taxon>
        <taxon>Lepidosauria</taxon>
        <taxon>Squamata</taxon>
        <taxon>Bifurcata</taxon>
        <taxon>Unidentata</taxon>
        <taxon>Episquamata</taxon>
        <taxon>Toxicofera</taxon>
        <taxon>Iguania</taxon>
        <taxon>Dactyloidae</taxon>
        <taxon>Anolis</taxon>
    </lineage>
</organism>
<dbReference type="GO" id="GO:0005886">
    <property type="term" value="C:plasma membrane"/>
    <property type="evidence" value="ECO:0000318"/>
    <property type="project" value="GO_Central"/>
</dbReference>
<reference evidence="3" key="1">
    <citation type="submission" date="2009-12" db="EMBL/GenBank/DDBJ databases">
        <title>The Genome Sequence of Anolis carolinensis (Green Anole Lizard).</title>
        <authorList>
            <consortium name="The Genome Sequencing Platform"/>
            <person name="Di Palma F."/>
            <person name="Alfoldi J."/>
            <person name="Heiman D."/>
            <person name="Young S."/>
            <person name="Grabherr M."/>
            <person name="Johnson J."/>
            <person name="Lander E.S."/>
            <person name="Lindblad-Toh K."/>
        </authorList>
    </citation>
    <scope>NUCLEOTIDE SEQUENCE [LARGE SCALE GENOMIC DNA]</scope>
    <source>
        <strain evidence="3">JBL SC #1</strain>
    </source>
</reference>
<dbReference type="GeneTree" id="ENSGT00940000154388"/>
<dbReference type="InParanoid" id="H9GSV0"/>
<accession>H9GSV0</accession>
<dbReference type="STRING" id="28377.ENSACAP00000019684"/>
<proteinExistence type="predicted"/>
<reference evidence="3" key="3">
    <citation type="submission" date="2025-09" db="UniProtKB">
        <authorList>
            <consortium name="Ensembl"/>
        </authorList>
    </citation>
    <scope>IDENTIFICATION</scope>
</reference>
<dbReference type="GO" id="GO:0005615">
    <property type="term" value="C:extracellular space"/>
    <property type="evidence" value="ECO:0000318"/>
    <property type="project" value="GO_Central"/>
</dbReference>
<feature type="domain" description="Transferrin-like" evidence="2">
    <location>
        <begin position="332"/>
        <end position="654"/>
    </location>
</feature>
<dbReference type="eggNOG" id="ENOG502QTQZ">
    <property type="taxonomic scope" value="Eukaryota"/>
</dbReference>
<feature type="chain" id="PRO_5032912717" description="Transferrin-like domain-containing protein" evidence="1">
    <location>
        <begin position="18"/>
        <end position="675"/>
    </location>
</feature>
<dbReference type="Gene3D" id="3.40.190.10">
    <property type="entry name" value="Periplasmic binding protein-like II"/>
    <property type="match status" value="4"/>
</dbReference>
<dbReference type="SMART" id="SM00094">
    <property type="entry name" value="TR_FER"/>
    <property type="match status" value="2"/>
</dbReference>
<dbReference type="PRINTS" id="PR00422">
    <property type="entry name" value="TRANSFERRIN"/>
</dbReference>